<evidence type="ECO:0000256" key="1">
    <source>
        <dbReference type="SAM" id="SignalP"/>
    </source>
</evidence>
<accession>A0AAD6ZVJ6</accession>
<sequence length="154" mass="16322">MQAKFASLSIVLSVLFVSQLVGAVPKIDCSLVRCAAVECPLSETAQIKPGTCCPTCVPCGKVNCPLIACYPTWQLLPDLCSSSRLFCCSVPRLLTFFNSPKNTIVFIPPGQCCPTCKPKPDCKDVFCPQCVGVIEPGNCCPTCGLGADIAKAEK</sequence>
<keyword evidence="3" id="KW-1185">Reference proteome</keyword>
<proteinExistence type="predicted"/>
<protein>
    <submittedName>
        <fullName evidence="2">Uncharacterized protein</fullName>
    </submittedName>
</protein>
<gene>
    <name evidence="2" type="ORF">DFH08DRAFT_1012110</name>
</gene>
<organism evidence="2 3">
    <name type="scientific">Mycena albidolilacea</name>
    <dbReference type="NCBI Taxonomy" id="1033008"/>
    <lineage>
        <taxon>Eukaryota</taxon>
        <taxon>Fungi</taxon>
        <taxon>Dikarya</taxon>
        <taxon>Basidiomycota</taxon>
        <taxon>Agaricomycotina</taxon>
        <taxon>Agaricomycetes</taxon>
        <taxon>Agaricomycetidae</taxon>
        <taxon>Agaricales</taxon>
        <taxon>Marasmiineae</taxon>
        <taxon>Mycenaceae</taxon>
        <taxon>Mycena</taxon>
    </lineage>
</organism>
<dbReference type="AlphaFoldDB" id="A0AAD6ZVJ6"/>
<dbReference type="Proteomes" id="UP001218218">
    <property type="component" value="Unassembled WGS sequence"/>
</dbReference>
<evidence type="ECO:0000313" key="2">
    <source>
        <dbReference type="EMBL" id="KAJ7342478.1"/>
    </source>
</evidence>
<feature type="signal peptide" evidence="1">
    <location>
        <begin position="1"/>
        <end position="23"/>
    </location>
</feature>
<evidence type="ECO:0000313" key="3">
    <source>
        <dbReference type="Proteomes" id="UP001218218"/>
    </source>
</evidence>
<comment type="caution">
    <text evidence="2">The sequence shown here is derived from an EMBL/GenBank/DDBJ whole genome shotgun (WGS) entry which is preliminary data.</text>
</comment>
<dbReference type="EMBL" id="JARIHO010000025">
    <property type="protein sequence ID" value="KAJ7342478.1"/>
    <property type="molecule type" value="Genomic_DNA"/>
</dbReference>
<reference evidence="2" key="1">
    <citation type="submission" date="2023-03" db="EMBL/GenBank/DDBJ databases">
        <title>Massive genome expansion in bonnet fungi (Mycena s.s.) driven by repeated elements and novel gene families across ecological guilds.</title>
        <authorList>
            <consortium name="Lawrence Berkeley National Laboratory"/>
            <person name="Harder C.B."/>
            <person name="Miyauchi S."/>
            <person name="Viragh M."/>
            <person name="Kuo A."/>
            <person name="Thoen E."/>
            <person name="Andreopoulos B."/>
            <person name="Lu D."/>
            <person name="Skrede I."/>
            <person name="Drula E."/>
            <person name="Henrissat B."/>
            <person name="Morin E."/>
            <person name="Kohler A."/>
            <person name="Barry K."/>
            <person name="LaButti K."/>
            <person name="Morin E."/>
            <person name="Salamov A."/>
            <person name="Lipzen A."/>
            <person name="Mereny Z."/>
            <person name="Hegedus B."/>
            <person name="Baldrian P."/>
            <person name="Stursova M."/>
            <person name="Weitz H."/>
            <person name="Taylor A."/>
            <person name="Grigoriev I.V."/>
            <person name="Nagy L.G."/>
            <person name="Martin F."/>
            <person name="Kauserud H."/>
        </authorList>
    </citation>
    <scope>NUCLEOTIDE SEQUENCE</scope>
    <source>
        <strain evidence="2">CBHHK002</strain>
    </source>
</reference>
<name>A0AAD6ZVJ6_9AGAR</name>
<keyword evidence="1" id="KW-0732">Signal</keyword>
<feature type="chain" id="PRO_5042266237" evidence="1">
    <location>
        <begin position="24"/>
        <end position="154"/>
    </location>
</feature>